<evidence type="ECO:0000313" key="2">
    <source>
        <dbReference type="Proteomes" id="UP000663873"/>
    </source>
</evidence>
<evidence type="ECO:0000313" key="1">
    <source>
        <dbReference type="EMBL" id="CAF4865756.1"/>
    </source>
</evidence>
<name>A0A821SV96_9BILA</name>
<organism evidence="1 2">
    <name type="scientific">Rotaria socialis</name>
    <dbReference type="NCBI Taxonomy" id="392032"/>
    <lineage>
        <taxon>Eukaryota</taxon>
        <taxon>Metazoa</taxon>
        <taxon>Spiralia</taxon>
        <taxon>Gnathifera</taxon>
        <taxon>Rotifera</taxon>
        <taxon>Eurotatoria</taxon>
        <taxon>Bdelloidea</taxon>
        <taxon>Philodinida</taxon>
        <taxon>Philodinidae</taxon>
        <taxon>Rotaria</taxon>
    </lineage>
</organism>
<comment type="caution">
    <text evidence="1">The sequence shown here is derived from an EMBL/GenBank/DDBJ whole genome shotgun (WGS) entry which is preliminary data.</text>
</comment>
<reference evidence="1" key="1">
    <citation type="submission" date="2021-02" db="EMBL/GenBank/DDBJ databases">
        <authorList>
            <person name="Nowell W R."/>
        </authorList>
    </citation>
    <scope>NUCLEOTIDE SEQUENCE</scope>
</reference>
<dbReference type="EMBL" id="CAJOBP010065573">
    <property type="protein sequence ID" value="CAF4865756.1"/>
    <property type="molecule type" value="Genomic_DNA"/>
</dbReference>
<keyword evidence="2" id="KW-1185">Reference proteome</keyword>
<accession>A0A821SV96</accession>
<gene>
    <name evidence="1" type="ORF">UJA718_LOCUS44071</name>
</gene>
<dbReference type="Proteomes" id="UP000663873">
    <property type="component" value="Unassembled WGS sequence"/>
</dbReference>
<sequence>CIQEVQRQRDKHQREESARIFLSNEDPSKPINLTNTLQKLNNDKQPIIFYAGGLDLLCQLLKDGIVSK</sequence>
<feature type="non-terminal residue" evidence="1">
    <location>
        <position position="1"/>
    </location>
</feature>
<protein>
    <submittedName>
        <fullName evidence="1">Uncharacterized protein</fullName>
    </submittedName>
</protein>
<dbReference type="AlphaFoldDB" id="A0A821SV96"/>
<proteinExistence type="predicted"/>